<evidence type="ECO:0000313" key="3">
    <source>
        <dbReference type="Proteomes" id="UP001236369"/>
    </source>
</evidence>
<proteinExistence type="predicted"/>
<comment type="caution">
    <text evidence="2">The sequence shown here is derived from an EMBL/GenBank/DDBJ whole genome shotgun (WGS) entry which is preliminary data.</text>
</comment>
<evidence type="ECO:0000313" key="2">
    <source>
        <dbReference type="EMBL" id="MDQ0442348.1"/>
    </source>
</evidence>
<keyword evidence="1" id="KW-0732">Signal</keyword>
<keyword evidence="3" id="KW-1185">Reference proteome</keyword>
<name>A0ABU0HKH6_9HYPH</name>
<dbReference type="Proteomes" id="UP001236369">
    <property type="component" value="Unassembled WGS sequence"/>
</dbReference>
<organism evidence="2 3">
    <name type="scientific">Methylobacterium persicinum</name>
    <dbReference type="NCBI Taxonomy" id="374426"/>
    <lineage>
        <taxon>Bacteria</taxon>
        <taxon>Pseudomonadati</taxon>
        <taxon>Pseudomonadota</taxon>
        <taxon>Alphaproteobacteria</taxon>
        <taxon>Hyphomicrobiales</taxon>
        <taxon>Methylobacteriaceae</taxon>
        <taxon>Methylobacterium</taxon>
    </lineage>
</organism>
<accession>A0ABU0HKH6</accession>
<reference evidence="2 3" key="1">
    <citation type="submission" date="2023-07" db="EMBL/GenBank/DDBJ databases">
        <title>Genomic Encyclopedia of Type Strains, Phase IV (KMG-IV): sequencing the most valuable type-strain genomes for metagenomic binning, comparative biology and taxonomic classification.</title>
        <authorList>
            <person name="Goeker M."/>
        </authorList>
    </citation>
    <scope>NUCLEOTIDE SEQUENCE [LARGE SCALE GENOMIC DNA]</scope>
    <source>
        <strain evidence="2 3">DSM 19562</strain>
    </source>
</reference>
<protein>
    <submittedName>
        <fullName evidence="2">Uncharacterized protein</fullName>
    </submittedName>
</protein>
<dbReference type="EMBL" id="JAUSVV010000003">
    <property type="protein sequence ID" value="MDQ0442348.1"/>
    <property type="molecule type" value="Genomic_DNA"/>
</dbReference>
<feature type="signal peptide" evidence="1">
    <location>
        <begin position="1"/>
        <end position="26"/>
    </location>
</feature>
<sequence length="85" mass="9228">MSVRKRVQCLPLLALAFCAGIGPASALDDAFSDARPRRVNVVRRPLRAGAYVPPPALISGYLPRNNAVPLYNEPPGLRDRGYVGR</sequence>
<evidence type="ECO:0000256" key="1">
    <source>
        <dbReference type="SAM" id="SignalP"/>
    </source>
</evidence>
<gene>
    <name evidence="2" type="ORF">QO016_001842</name>
</gene>
<feature type="chain" id="PRO_5046982200" evidence="1">
    <location>
        <begin position="27"/>
        <end position="85"/>
    </location>
</feature>
<dbReference type="RefSeq" id="WP_238248095.1">
    <property type="nucleotide sequence ID" value="NZ_BPQX01000015.1"/>
</dbReference>